<evidence type="ECO:0000313" key="2">
    <source>
        <dbReference type="Proteomes" id="UP000002190"/>
    </source>
</evidence>
<sequence>MILDDSIGIQEVRLAKLMFEDGHYRYFNNSEQLISYLKLRPDQKFQLDAADSGMTLYDRGDPNQSLYGYDAGDVFCGQVWYDSASGKVTTISPGDRRWGG</sequence>
<gene>
    <name evidence="1" type="ordered locus">BC1002_7261</name>
</gene>
<keyword evidence="1" id="KW-0614">Plasmid</keyword>
<dbReference type="AlphaFoldDB" id="D5WNX2"/>
<reference evidence="2" key="1">
    <citation type="submission" date="2010-04" db="EMBL/GenBank/DDBJ databases">
        <title>Complete sequence of plasmid 1 of Burkholderia sp. CCGE1002.</title>
        <authorList>
            <consortium name="US DOE Joint Genome Institute"/>
            <person name="Lucas S."/>
            <person name="Copeland A."/>
            <person name="Lapidus A."/>
            <person name="Cheng J.-F."/>
            <person name="Bruce D."/>
            <person name="Goodwin L."/>
            <person name="Pitluck S."/>
            <person name="Chertkov O."/>
            <person name="Detter J.C."/>
            <person name="Han C."/>
            <person name="Tapia R."/>
            <person name="Land M."/>
            <person name="Hauser L."/>
            <person name="Kyrpides N."/>
            <person name="Ovchinnikova G."/>
            <person name="Martinez-Romero E."/>
            <person name="Hernandez M.A.R."/>
            <person name="Tiedje J.M."/>
            <person name="Woyke T."/>
        </authorList>
    </citation>
    <scope>NUCLEOTIDE SEQUENCE [LARGE SCALE GENOMIC DNA]</scope>
    <source>
        <strain evidence="2">CCGE1002</strain>
        <plasmid evidence="2">pBC201</plasmid>
    </source>
</reference>
<protein>
    <submittedName>
        <fullName evidence="1">Uncharacterized protein</fullName>
    </submittedName>
</protein>
<geneLocation type="plasmid" evidence="1 2">
    <name>pBC201</name>
</geneLocation>
<accession>D5WNX2</accession>
<dbReference type="RefSeq" id="WP_013094775.1">
    <property type="nucleotide sequence ID" value="NC_014120.1"/>
</dbReference>
<evidence type="ECO:0000313" key="1">
    <source>
        <dbReference type="EMBL" id="ADG21001.1"/>
    </source>
</evidence>
<dbReference type="GeneID" id="301098194"/>
<proteinExistence type="predicted"/>
<dbReference type="Proteomes" id="UP000002190">
    <property type="component" value="Plasmid pBC201"/>
</dbReference>
<reference evidence="1 2" key="2">
    <citation type="journal article" date="2012" name="J. Bacteriol.">
        <title>Genome Sequences of Burkholderia sp. Strains CCGE1002 and H160, Isolated from Legume Nodules in Mexico and Brazil.</title>
        <authorList>
            <person name="Ormeno-Orrillo E."/>
            <person name="Rogel M.A."/>
            <person name="Chueire L.M."/>
            <person name="Tiedje J.M."/>
            <person name="Martinez-Romero E."/>
            <person name="Hungria M."/>
        </authorList>
    </citation>
    <scope>NUCLEOTIDE SEQUENCE [LARGE SCALE GENOMIC DNA]</scope>
    <source>
        <strain evidence="1 2">CCGE1002</strain>
        <plasmid evidence="2">pBC201</plasmid>
    </source>
</reference>
<dbReference type="EMBL" id="CP002016">
    <property type="protein sequence ID" value="ADG21001.1"/>
    <property type="molecule type" value="Genomic_DNA"/>
</dbReference>
<dbReference type="HOGENOM" id="CLU_2300550_0_0_4"/>
<name>D5WNX2_PARAM</name>
<dbReference type="KEGG" id="bge:BC1002_7261"/>
<organism evidence="1 2">
    <name type="scientific">Paraburkholderia atlantica</name>
    <dbReference type="NCBI Taxonomy" id="2654982"/>
    <lineage>
        <taxon>Bacteria</taxon>
        <taxon>Pseudomonadati</taxon>
        <taxon>Pseudomonadota</taxon>
        <taxon>Betaproteobacteria</taxon>
        <taxon>Burkholderiales</taxon>
        <taxon>Burkholderiaceae</taxon>
        <taxon>Paraburkholderia</taxon>
    </lineage>
</organism>